<dbReference type="InterPro" id="IPR003352">
    <property type="entry name" value="PTS_EIIC"/>
</dbReference>
<proteinExistence type="predicted"/>
<protein>
    <submittedName>
        <fullName evidence="16">Beta-glucoside-specific PTS transporter subunit IIABC</fullName>
        <ecNumber evidence="16">2.7.1.-</ecNumber>
    </submittedName>
</protein>
<keyword evidence="9 12" id="KW-1133">Transmembrane helix</keyword>
<feature type="transmembrane region" description="Helical" evidence="12">
    <location>
        <begin position="214"/>
        <end position="231"/>
    </location>
</feature>
<gene>
    <name evidence="16" type="ORF">M4L89_05430</name>
</gene>
<keyword evidence="4" id="KW-0762">Sugar transport</keyword>
<reference evidence="16" key="1">
    <citation type="submission" date="2022-05" db="EMBL/GenBank/DDBJ databases">
        <title>Comparative genomics of Staphylococcus equorum isolates.</title>
        <authorList>
            <person name="Luelf R.H."/>
        </authorList>
    </citation>
    <scope>NUCLEOTIDE SEQUENCE</scope>
    <source>
        <strain evidence="16">TMW 2.2497</strain>
    </source>
</reference>
<dbReference type="InterPro" id="IPR050558">
    <property type="entry name" value="PTS_Sugar-Specific_Components"/>
</dbReference>
<keyword evidence="5 16" id="KW-0808">Transferase</keyword>
<evidence type="ECO:0000256" key="12">
    <source>
        <dbReference type="SAM" id="Phobius"/>
    </source>
</evidence>
<feature type="domain" description="PTS EIIB type-1" evidence="14">
    <location>
        <begin position="6"/>
        <end position="88"/>
    </location>
</feature>
<evidence type="ECO:0000259" key="14">
    <source>
        <dbReference type="PROSITE" id="PS51098"/>
    </source>
</evidence>
<dbReference type="EMBL" id="JAMBQA010000002">
    <property type="protein sequence ID" value="MDG0845659.1"/>
    <property type="molecule type" value="Genomic_DNA"/>
</dbReference>
<evidence type="ECO:0000313" key="17">
    <source>
        <dbReference type="Proteomes" id="UP001152422"/>
    </source>
</evidence>
<dbReference type="Proteomes" id="UP001152422">
    <property type="component" value="Unassembled WGS sequence"/>
</dbReference>
<feature type="transmembrane region" description="Helical" evidence="12">
    <location>
        <begin position="328"/>
        <end position="346"/>
    </location>
</feature>
<evidence type="ECO:0000256" key="3">
    <source>
        <dbReference type="ARBA" id="ARBA00022475"/>
    </source>
</evidence>
<evidence type="ECO:0000256" key="5">
    <source>
        <dbReference type="ARBA" id="ARBA00022679"/>
    </source>
</evidence>
<dbReference type="PROSITE" id="PS00371">
    <property type="entry name" value="PTS_EIIA_TYPE_1_HIS"/>
    <property type="match status" value="1"/>
</dbReference>
<feature type="domain" description="PTS EIIC type-1" evidence="15">
    <location>
        <begin position="105"/>
        <end position="462"/>
    </location>
</feature>
<dbReference type="PANTHER" id="PTHR30175:SF1">
    <property type="entry name" value="PTS SYSTEM ARBUTIN-, CELLOBIOSE-, AND SALICIN-SPECIFIC EIIBC COMPONENT-RELATED"/>
    <property type="match status" value="1"/>
</dbReference>
<dbReference type="PANTHER" id="PTHR30175">
    <property type="entry name" value="PHOSPHOTRANSFERASE SYSTEM TRANSPORT PROTEIN"/>
    <property type="match status" value="1"/>
</dbReference>
<feature type="transmembrane region" description="Helical" evidence="12">
    <location>
        <begin position="251"/>
        <end position="276"/>
    </location>
</feature>
<dbReference type="PROSITE" id="PS51098">
    <property type="entry name" value="PTS_EIIB_TYPE_1"/>
    <property type="match status" value="1"/>
</dbReference>
<dbReference type="InterPro" id="IPR018113">
    <property type="entry name" value="PTrfase_EIIB_Cys"/>
</dbReference>
<evidence type="ECO:0000256" key="8">
    <source>
        <dbReference type="ARBA" id="ARBA00022777"/>
    </source>
</evidence>
<dbReference type="Pfam" id="PF00358">
    <property type="entry name" value="PTS_EIIA_1"/>
    <property type="match status" value="1"/>
</dbReference>
<dbReference type="InterPro" id="IPR001996">
    <property type="entry name" value="PTS_IIB_1"/>
</dbReference>
<dbReference type="SUPFAM" id="SSF51261">
    <property type="entry name" value="Duplicated hybrid motif"/>
    <property type="match status" value="1"/>
</dbReference>
<dbReference type="InterPro" id="IPR013013">
    <property type="entry name" value="PTS_EIIC_1"/>
</dbReference>
<dbReference type="Pfam" id="PF00367">
    <property type="entry name" value="PTS_EIIB"/>
    <property type="match status" value="1"/>
</dbReference>
<comment type="caution">
    <text evidence="16">The sequence shown here is derived from an EMBL/GenBank/DDBJ whole genome shotgun (WGS) entry which is preliminary data.</text>
</comment>
<dbReference type="GO" id="GO:0008982">
    <property type="term" value="F:protein-N(PI)-phosphohistidine-sugar phosphotransferase activity"/>
    <property type="evidence" value="ECO:0007669"/>
    <property type="project" value="InterPro"/>
</dbReference>
<evidence type="ECO:0000256" key="2">
    <source>
        <dbReference type="ARBA" id="ARBA00022448"/>
    </source>
</evidence>
<evidence type="ECO:0000256" key="1">
    <source>
        <dbReference type="ARBA" id="ARBA00004651"/>
    </source>
</evidence>
<dbReference type="EC" id="2.7.1.-" evidence="16"/>
<dbReference type="PROSITE" id="PS51093">
    <property type="entry name" value="PTS_EIIA_TYPE_1"/>
    <property type="match status" value="1"/>
</dbReference>
<evidence type="ECO:0000256" key="7">
    <source>
        <dbReference type="ARBA" id="ARBA00022692"/>
    </source>
</evidence>
<dbReference type="CDD" id="cd00212">
    <property type="entry name" value="PTS_IIB_glc"/>
    <property type="match status" value="1"/>
</dbReference>
<dbReference type="InterPro" id="IPR011055">
    <property type="entry name" value="Dup_hybrid_motif"/>
</dbReference>
<dbReference type="PROSITE" id="PS51103">
    <property type="entry name" value="PTS_EIIC_TYPE_1"/>
    <property type="match status" value="1"/>
</dbReference>
<keyword evidence="17" id="KW-1185">Reference proteome</keyword>
<keyword evidence="2" id="KW-0813">Transport</keyword>
<feature type="transmembrane region" description="Helical" evidence="12">
    <location>
        <begin position="114"/>
        <end position="135"/>
    </location>
</feature>
<feature type="transmembrane region" description="Helical" evidence="12">
    <location>
        <begin position="429"/>
        <end position="450"/>
    </location>
</feature>
<evidence type="ECO:0000313" key="16">
    <source>
        <dbReference type="EMBL" id="MDG0845659.1"/>
    </source>
</evidence>
<dbReference type="InterPro" id="IPR036878">
    <property type="entry name" value="Glu_permease_IIB"/>
</dbReference>
<sequence>MADKNKVLAQSILEAVGGEANLVNSTHCATRLRLVLKRSIPNAKKKVSEIDGVVTVVENNGQFQVVIGNNVGEVFKFFEALTSKQPSDDNEPSENKGSILNRVIATMSAVFAPFIYILAAAGILQGLLIIIKLIIPSFENTGTYEVFNFMSWAPFTFLPIFIAITASRHFNVNTYIAIACTAALVSPDLTGMVERIQSGETIKLFGMPLTETSYTSSVLPPLFLVWILSYVEKYLNKWIHDVVKPLFTPFLSIVIMVPVTLLVIGPITTLGAHGIAAGFNFLVEVAPWLAGALIGGLWQIFVIFGVHWGITPMVLANFEQHQSDSFQAFQTIAVISQMGAVIGVLIKSKRTEIKRVASSAAVTGIFGITEPSIYGINLRFKKPFIIACISGALGAFVASFFNPKYYAYAGLPGPITIINGYSPDNPSSIWGIVIGSIIAIILPIILIQFLGYGHDTTEEVEDTEINSSTDPQTNSTNNNLETLIHSPLNGQVIPLPEVDDPIFAEGMMGQGIAIKPQDNTIYSPIEGTVSMIANSKHAVGITSPNGVEILIHVGLETVQLNGEGFELFVNENDAVKQGKPLISFNQKWLESNGYDTVIPIIVTNSAEFSEVITTDAVQVSQNDALLTIINK</sequence>
<keyword evidence="8" id="KW-0418">Kinase</keyword>
<feature type="active site" description="Phosphocysteine intermediate; for EIIB activity" evidence="11">
    <location>
        <position position="28"/>
    </location>
</feature>
<evidence type="ECO:0000256" key="4">
    <source>
        <dbReference type="ARBA" id="ARBA00022597"/>
    </source>
</evidence>
<dbReference type="RefSeq" id="WP_002506794.1">
    <property type="nucleotide sequence ID" value="NZ_CP162537.1"/>
</dbReference>
<name>A0A9X4L2J3_9STAP</name>
<keyword evidence="3" id="KW-1003">Cell membrane</keyword>
<keyword evidence="6" id="KW-0598">Phosphotransferase system</keyword>
<dbReference type="Pfam" id="PF02378">
    <property type="entry name" value="PTS_EIIC"/>
    <property type="match status" value="1"/>
</dbReference>
<dbReference type="InterPro" id="IPR011297">
    <property type="entry name" value="PTS_IIABC_b_glu"/>
</dbReference>
<dbReference type="NCBIfam" id="TIGR00830">
    <property type="entry name" value="PTBA"/>
    <property type="match status" value="1"/>
</dbReference>
<dbReference type="Gene3D" id="2.70.70.10">
    <property type="entry name" value="Glucose Permease (Domain IIA)"/>
    <property type="match status" value="1"/>
</dbReference>
<dbReference type="GO" id="GO:0015771">
    <property type="term" value="P:trehalose transport"/>
    <property type="evidence" value="ECO:0007669"/>
    <property type="project" value="TreeGrafter"/>
</dbReference>
<dbReference type="GO" id="GO:0005886">
    <property type="term" value="C:plasma membrane"/>
    <property type="evidence" value="ECO:0007669"/>
    <property type="project" value="UniProtKB-SubCell"/>
</dbReference>
<keyword evidence="7 12" id="KW-0812">Transmembrane</keyword>
<dbReference type="SUPFAM" id="SSF55604">
    <property type="entry name" value="Glucose permease domain IIB"/>
    <property type="match status" value="1"/>
</dbReference>
<dbReference type="Gene3D" id="3.30.1360.60">
    <property type="entry name" value="Glucose permease domain IIB"/>
    <property type="match status" value="1"/>
</dbReference>
<dbReference type="FunFam" id="2.70.70.10:FF:000001">
    <property type="entry name" value="PTS system glucose-specific IIA component"/>
    <property type="match status" value="1"/>
</dbReference>
<feature type="transmembrane region" description="Helical" evidence="12">
    <location>
        <begin position="288"/>
        <end position="308"/>
    </location>
</feature>
<evidence type="ECO:0000256" key="10">
    <source>
        <dbReference type="ARBA" id="ARBA00023136"/>
    </source>
</evidence>
<evidence type="ECO:0000256" key="11">
    <source>
        <dbReference type="PROSITE-ProRule" id="PRU00421"/>
    </source>
</evidence>
<evidence type="ECO:0000259" key="13">
    <source>
        <dbReference type="PROSITE" id="PS51093"/>
    </source>
</evidence>
<dbReference type="NCBIfam" id="TIGR01995">
    <property type="entry name" value="PTS-II-ABC-beta"/>
    <property type="match status" value="1"/>
</dbReference>
<dbReference type="GO" id="GO:0090589">
    <property type="term" value="F:protein-phosphocysteine-trehalose phosphotransferase system transporter activity"/>
    <property type="evidence" value="ECO:0007669"/>
    <property type="project" value="TreeGrafter"/>
</dbReference>
<dbReference type="GO" id="GO:0009401">
    <property type="term" value="P:phosphoenolpyruvate-dependent sugar phosphotransferase system"/>
    <property type="evidence" value="ECO:0007669"/>
    <property type="project" value="UniProtKB-KW"/>
</dbReference>
<feature type="transmembrane region" description="Helical" evidence="12">
    <location>
        <begin position="147"/>
        <end position="166"/>
    </location>
</feature>
<evidence type="ECO:0000256" key="6">
    <source>
        <dbReference type="ARBA" id="ARBA00022683"/>
    </source>
</evidence>
<keyword evidence="10 12" id="KW-0472">Membrane</keyword>
<organism evidence="16 17">
    <name type="scientific">Staphylococcus equorum</name>
    <dbReference type="NCBI Taxonomy" id="246432"/>
    <lineage>
        <taxon>Bacteria</taxon>
        <taxon>Bacillati</taxon>
        <taxon>Bacillota</taxon>
        <taxon>Bacilli</taxon>
        <taxon>Bacillales</taxon>
        <taxon>Staphylococcaceae</taxon>
        <taxon>Staphylococcus</taxon>
    </lineage>
</organism>
<feature type="transmembrane region" description="Helical" evidence="12">
    <location>
        <begin position="384"/>
        <end position="401"/>
    </location>
</feature>
<evidence type="ECO:0000259" key="15">
    <source>
        <dbReference type="PROSITE" id="PS51103"/>
    </source>
</evidence>
<dbReference type="GO" id="GO:0016301">
    <property type="term" value="F:kinase activity"/>
    <property type="evidence" value="ECO:0007669"/>
    <property type="project" value="UniProtKB-KW"/>
</dbReference>
<dbReference type="InterPro" id="IPR001127">
    <property type="entry name" value="PTS_EIIA_1_perm"/>
</dbReference>
<comment type="subcellular location">
    <subcellularLocation>
        <location evidence="1">Cell membrane</location>
        <topology evidence="1">Multi-pass membrane protein</topology>
    </subcellularLocation>
</comment>
<feature type="domain" description="PTS EIIA type-1" evidence="13">
    <location>
        <begin position="500"/>
        <end position="604"/>
    </location>
</feature>
<evidence type="ECO:0000256" key="9">
    <source>
        <dbReference type="ARBA" id="ARBA00022989"/>
    </source>
</evidence>
<accession>A0A9X4L2J3</accession>
<dbReference type="AlphaFoldDB" id="A0A9X4L2J3"/>